<feature type="region of interest" description="Disordered" evidence="1">
    <location>
        <begin position="1"/>
        <end position="123"/>
    </location>
</feature>
<proteinExistence type="predicted"/>
<keyword evidence="3" id="KW-1185">Reference proteome</keyword>
<name>A0A5M3WTT3_9ACTN</name>
<gene>
    <name evidence="2" type="ORF">Amac_031440</name>
</gene>
<feature type="compositionally biased region" description="Polar residues" evidence="1">
    <location>
        <begin position="698"/>
        <end position="714"/>
    </location>
</feature>
<organism evidence="2 3">
    <name type="scientific">Acrocarpospora macrocephala</name>
    <dbReference type="NCBI Taxonomy" id="150177"/>
    <lineage>
        <taxon>Bacteria</taxon>
        <taxon>Bacillati</taxon>
        <taxon>Actinomycetota</taxon>
        <taxon>Actinomycetes</taxon>
        <taxon>Streptosporangiales</taxon>
        <taxon>Streptosporangiaceae</taxon>
        <taxon>Acrocarpospora</taxon>
    </lineage>
</organism>
<feature type="compositionally biased region" description="Polar residues" evidence="1">
    <location>
        <begin position="85"/>
        <end position="94"/>
    </location>
</feature>
<dbReference type="RefSeq" id="WP_155355086.1">
    <property type="nucleotide sequence ID" value="NZ_BAAAHL010000040.1"/>
</dbReference>
<feature type="region of interest" description="Disordered" evidence="1">
    <location>
        <begin position="639"/>
        <end position="714"/>
    </location>
</feature>
<feature type="compositionally biased region" description="Basic residues" evidence="1">
    <location>
        <begin position="11"/>
        <end position="23"/>
    </location>
</feature>
<feature type="compositionally biased region" description="Low complexity" evidence="1">
    <location>
        <begin position="1"/>
        <end position="10"/>
    </location>
</feature>
<reference evidence="2 3" key="1">
    <citation type="submission" date="2019-10" db="EMBL/GenBank/DDBJ databases">
        <title>Whole genome shotgun sequence of Acrocarpospora macrocephala NBRC 16266.</title>
        <authorList>
            <person name="Ichikawa N."/>
            <person name="Kimura A."/>
            <person name="Kitahashi Y."/>
            <person name="Komaki H."/>
            <person name="Oguchi A."/>
        </authorList>
    </citation>
    <scope>NUCLEOTIDE SEQUENCE [LARGE SCALE GENOMIC DNA]</scope>
    <source>
        <strain evidence="2 3">NBRC 16266</strain>
    </source>
</reference>
<protein>
    <submittedName>
        <fullName evidence="2">Uncharacterized protein</fullName>
    </submittedName>
</protein>
<sequence length="714" mass="79255">MARTKPVQPVKPKKPVKQQKRKSTNREMSNFIADDNDESALQQVASIDELVEPETIIRQQKDRNQKSGGTTPIITRKNQKKNEKPSGTGNTSSTSRKRAAETDGIAFTSIIGDGGRRTRSRMDVPPPIQPQPDVIVSPPAPAVDPEVLGARTTAKGMGHMKFTAAVLEGKDWALQVVRDLGVNDFQSSEGLRAWFEKVEGLTAASTAPELLRAMEDVDPQLTDVAWKCMAEILGFEESRAEDVLARTAVEHAADGDTELQRQIAEYCAKAGLDHERYLRSYGDFGGLMLFGDATKQEVSLAPGREASIILERSLQAHMKALHAEFKQRTVVNEHNHHYDRIAWILASLKSARECVALITDMGQEIRFFANKPDMDLGVDFIRLLNAAINGSDTCTDGVEKLFREMADQNLGRRLKEGERLSKADLKSAERRLRKTLDLLHHNHEEWSALRVLVHNAGNRQHVHAETQAADAVLDRRDRFLGEEASDDENGDLVLLEGTLREKQALVKRAEFKRLVENAHLALGISKLCCFKCWLMLLATGQKGVGLPASGTHGKTYGWPAPASMAKASVIRAFLRIDPATTDKNQLVVLNALRTKKGRAMVVNFISTWGGKGELGTDYASSEEDEGLELTIWERYYQEKYGSDSEEPEETESEHEEMSTEDLPNEDLPNEDDLPNEELSNDEHSESGDPVSEEDEPITDTNTVTKAKVLSSSDD</sequence>
<dbReference type="EMBL" id="BLAE01000016">
    <property type="protein sequence ID" value="GES09548.1"/>
    <property type="molecule type" value="Genomic_DNA"/>
</dbReference>
<accession>A0A5M3WTT3</accession>
<comment type="caution">
    <text evidence="2">The sequence shown here is derived from an EMBL/GenBank/DDBJ whole genome shotgun (WGS) entry which is preliminary data.</text>
</comment>
<evidence type="ECO:0000256" key="1">
    <source>
        <dbReference type="SAM" id="MobiDB-lite"/>
    </source>
</evidence>
<evidence type="ECO:0000313" key="2">
    <source>
        <dbReference type="EMBL" id="GES09548.1"/>
    </source>
</evidence>
<evidence type="ECO:0000313" key="3">
    <source>
        <dbReference type="Proteomes" id="UP000331127"/>
    </source>
</evidence>
<feature type="compositionally biased region" description="Acidic residues" evidence="1">
    <location>
        <begin position="643"/>
        <end position="679"/>
    </location>
</feature>
<dbReference type="OrthoDB" id="3497618at2"/>
<dbReference type="Proteomes" id="UP000331127">
    <property type="component" value="Unassembled WGS sequence"/>
</dbReference>
<dbReference type="AlphaFoldDB" id="A0A5M3WTT3"/>